<evidence type="ECO:0000256" key="5">
    <source>
        <dbReference type="PROSITE-ProRule" id="PRU10007"/>
    </source>
</evidence>
<dbReference type="Gene3D" id="3.40.605.10">
    <property type="entry name" value="Aldehyde Dehydrogenase, Chain A, domain 1"/>
    <property type="match status" value="1"/>
</dbReference>
<dbReference type="PROSITE" id="PS00687">
    <property type="entry name" value="ALDEHYDE_DEHYDR_GLU"/>
    <property type="match status" value="1"/>
</dbReference>
<accession>A0A1A9BF20</accession>
<dbReference type="CDD" id="cd07138">
    <property type="entry name" value="ALDH_CddD_SSP0762"/>
    <property type="match status" value="1"/>
</dbReference>
<comment type="similarity">
    <text evidence="1 6">Belongs to the aldehyde dehydrogenase family.</text>
</comment>
<dbReference type="AlphaFoldDB" id="A0A1A9BF20"/>
<dbReference type="Pfam" id="PF00171">
    <property type="entry name" value="Aldedh"/>
    <property type="match status" value="1"/>
</dbReference>
<dbReference type="InterPro" id="IPR016162">
    <property type="entry name" value="Ald_DH_N"/>
</dbReference>
<dbReference type="FunFam" id="3.40.309.10:FF:000009">
    <property type="entry name" value="Aldehyde dehydrogenase A"/>
    <property type="match status" value="1"/>
</dbReference>
<dbReference type="STRING" id="946078.GA0070622_4519"/>
<keyword evidence="9" id="KW-1185">Reference proteome</keyword>
<protein>
    <recommendedName>
        <fullName evidence="3">aldehyde dehydrogenase (NAD(+))</fullName>
        <ecNumber evidence="3">1.2.1.3</ecNumber>
    </recommendedName>
</protein>
<dbReference type="InterPro" id="IPR016161">
    <property type="entry name" value="Ald_DH/histidinol_DH"/>
</dbReference>
<dbReference type="InterPro" id="IPR029510">
    <property type="entry name" value="Ald_DH_CS_GLU"/>
</dbReference>
<name>A0A1A9BF20_9ACTN</name>
<evidence type="ECO:0000256" key="2">
    <source>
        <dbReference type="ARBA" id="ARBA00023002"/>
    </source>
</evidence>
<evidence type="ECO:0000256" key="4">
    <source>
        <dbReference type="ARBA" id="ARBA00049194"/>
    </source>
</evidence>
<evidence type="ECO:0000256" key="3">
    <source>
        <dbReference type="ARBA" id="ARBA00024226"/>
    </source>
</evidence>
<dbReference type="Proteomes" id="UP000199558">
    <property type="component" value="Unassembled WGS sequence"/>
</dbReference>
<dbReference type="RefSeq" id="WP_091578170.1">
    <property type="nucleotide sequence ID" value="NZ_FLRH01000004.1"/>
</dbReference>
<dbReference type="SUPFAM" id="SSF53720">
    <property type="entry name" value="ALDH-like"/>
    <property type="match status" value="1"/>
</dbReference>
<dbReference type="OrthoDB" id="3495787at2"/>
<reference evidence="9" key="1">
    <citation type="submission" date="2016-06" db="EMBL/GenBank/DDBJ databases">
        <authorList>
            <person name="Varghese N."/>
            <person name="Submissions Spin"/>
        </authorList>
    </citation>
    <scope>NUCLEOTIDE SEQUENCE [LARGE SCALE GENOMIC DNA]</scope>
    <source>
        <strain evidence="9">DSM 45794</strain>
    </source>
</reference>
<evidence type="ECO:0000313" key="9">
    <source>
        <dbReference type="Proteomes" id="UP000199558"/>
    </source>
</evidence>
<evidence type="ECO:0000256" key="1">
    <source>
        <dbReference type="ARBA" id="ARBA00009986"/>
    </source>
</evidence>
<dbReference type="FunFam" id="3.40.605.10:FF:000007">
    <property type="entry name" value="NAD/NADP-dependent betaine aldehyde dehydrogenase"/>
    <property type="match status" value="1"/>
</dbReference>
<dbReference type="PANTHER" id="PTHR42804">
    <property type="entry name" value="ALDEHYDE DEHYDROGENASE"/>
    <property type="match status" value="1"/>
</dbReference>
<feature type="domain" description="Aldehyde dehydrogenase" evidence="7">
    <location>
        <begin position="22"/>
        <end position="478"/>
    </location>
</feature>
<dbReference type="Gene3D" id="3.40.309.10">
    <property type="entry name" value="Aldehyde Dehydrogenase, Chain A, domain 2"/>
    <property type="match status" value="1"/>
</dbReference>
<dbReference type="PROSITE" id="PS00070">
    <property type="entry name" value="ALDEHYDE_DEHYDR_CYS"/>
    <property type="match status" value="1"/>
</dbReference>
<evidence type="ECO:0000313" key="8">
    <source>
        <dbReference type="EMBL" id="SBT67457.1"/>
    </source>
</evidence>
<organism evidence="8 9">
    <name type="scientific">Micromonospora sediminicola</name>
    <dbReference type="NCBI Taxonomy" id="946078"/>
    <lineage>
        <taxon>Bacteria</taxon>
        <taxon>Bacillati</taxon>
        <taxon>Actinomycetota</taxon>
        <taxon>Actinomycetes</taxon>
        <taxon>Micromonosporales</taxon>
        <taxon>Micromonosporaceae</taxon>
        <taxon>Micromonospora</taxon>
    </lineage>
</organism>
<dbReference type="EC" id="1.2.1.3" evidence="3"/>
<feature type="active site" evidence="5">
    <location>
        <position position="254"/>
    </location>
</feature>
<evidence type="ECO:0000256" key="6">
    <source>
        <dbReference type="RuleBase" id="RU003345"/>
    </source>
</evidence>
<sequence>MDLADAPPALLVRRHLHLAGDWVDPADGGTIPVENPATGEIIGQVPAGTPADVDRAVAAARAAFPGWAATAPADRAAHLDRLHAALAARADEIARTVALELGTPLKLATRVQAGLPLTVLRGLVDLAARPPAEQTIGNSLVVREPVGVVGAITPWNYPLHQVVAKVAPALAAGCTVVLKPSELTPLTAYLLLDAVTEAGLPPGVVNLVPGTGPVVGEALAAHPDVDLVSFTGSTATGRRIAHLAADRIARVALELGGKSANVILADADLPTAVKVGVGNALLNSGQTCTAWTRMLVHRERYAEALDLVAAAVAGYRLGDPFDPATRLGPLVSAAQAQRVRGHVDRALADGARLVAGGPDAPLPSRGHFVAPTVFADVHPDSALAQEEVFGPVLAVIPFADTDEAVAIANNSRYGLAGAVWSADSDAALAVARRLRTGQVDVNGGAFNALAPFGGYKQSGLGRELGGYGVEEFTELKAIQR</sequence>
<dbReference type="PANTHER" id="PTHR42804:SF1">
    <property type="entry name" value="ALDEHYDE DEHYDROGENASE-RELATED"/>
    <property type="match status" value="1"/>
</dbReference>
<gene>
    <name evidence="8" type="ORF">GA0070622_4519</name>
</gene>
<comment type="catalytic activity">
    <reaction evidence="4">
        <text>an aldehyde + NAD(+) + H2O = a carboxylate + NADH + 2 H(+)</text>
        <dbReference type="Rhea" id="RHEA:16185"/>
        <dbReference type="ChEBI" id="CHEBI:15377"/>
        <dbReference type="ChEBI" id="CHEBI:15378"/>
        <dbReference type="ChEBI" id="CHEBI:17478"/>
        <dbReference type="ChEBI" id="CHEBI:29067"/>
        <dbReference type="ChEBI" id="CHEBI:57540"/>
        <dbReference type="ChEBI" id="CHEBI:57945"/>
        <dbReference type="EC" id="1.2.1.3"/>
    </reaction>
</comment>
<evidence type="ECO:0000259" key="7">
    <source>
        <dbReference type="Pfam" id="PF00171"/>
    </source>
</evidence>
<dbReference type="InterPro" id="IPR015590">
    <property type="entry name" value="Aldehyde_DH_dom"/>
</dbReference>
<proteinExistence type="inferred from homology"/>
<dbReference type="InterPro" id="IPR016160">
    <property type="entry name" value="Ald_DH_CS_CYS"/>
</dbReference>
<keyword evidence="2 6" id="KW-0560">Oxidoreductase</keyword>
<dbReference type="GO" id="GO:0004029">
    <property type="term" value="F:aldehyde dehydrogenase (NAD+) activity"/>
    <property type="evidence" value="ECO:0007669"/>
    <property type="project" value="UniProtKB-EC"/>
</dbReference>
<dbReference type="EMBL" id="FLRH01000004">
    <property type="protein sequence ID" value="SBT67457.1"/>
    <property type="molecule type" value="Genomic_DNA"/>
</dbReference>
<dbReference type="InterPro" id="IPR016163">
    <property type="entry name" value="Ald_DH_C"/>
</dbReference>